<accession>A0A151ICX1</accession>
<evidence type="ECO:0000313" key="2">
    <source>
        <dbReference type="Proteomes" id="UP000078542"/>
    </source>
</evidence>
<dbReference type="Proteomes" id="UP000078542">
    <property type="component" value="Unassembled WGS sequence"/>
</dbReference>
<gene>
    <name evidence="1" type="ORF">ALC62_11029</name>
</gene>
<evidence type="ECO:0000313" key="1">
    <source>
        <dbReference type="EMBL" id="KYM98265.1"/>
    </source>
</evidence>
<dbReference type="EMBL" id="KQ977995">
    <property type="protein sequence ID" value="KYM98265.1"/>
    <property type="molecule type" value="Genomic_DNA"/>
</dbReference>
<dbReference type="AlphaFoldDB" id="A0A151ICX1"/>
<proteinExistence type="predicted"/>
<organism evidence="1 2">
    <name type="scientific">Cyphomyrmex costatus</name>
    <dbReference type="NCBI Taxonomy" id="456900"/>
    <lineage>
        <taxon>Eukaryota</taxon>
        <taxon>Metazoa</taxon>
        <taxon>Ecdysozoa</taxon>
        <taxon>Arthropoda</taxon>
        <taxon>Hexapoda</taxon>
        <taxon>Insecta</taxon>
        <taxon>Pterygota</taxon>
        <taxon>Neoptera</taxon>
        <taxon>Endopterygota</taxon>
        <taxon>Hymenoptera</taxon>
        <taxon>Apocrita</taxon>
        <taxon>Aculeata</taxon>
        <taxon>Formicoidea</taxon>
        <taxon>Formicidae</taxon>
        <taxon>Myrmicinae</taxon>
        <taxon>Cyphomyrmex</taxon>
    </lineage>
</organism>
<sequence length="296" mass="33388">MSRSTGAHSLSQCSRNVSKNILQVSKKLPKLQTNKTYKTSAHRGLSYPIFPHRRGFLHRRGFHSSLFPFGKSDSKKPSACKKMDKICKPTEIKKTDECGKSCKEKSDVFHREKVKCDKSQRNKKTKQKPKIEKKIVDAECRKTCLPISKCELPRTVSPPKMEYAKVTCAPPKFAKPKPCPPVEHFHKDDTSDMKTKLTNGKKKQICTPLPLPKPPNTPIVLCPCPPPPKVHPGSCPCYETKAINKRPSTQPCLLKKKYSCPTGVHYCSPQKKPCNLRVKRETVGCEHRKKKTTSAS</sequence>
<name>A0A151ICX1_9HYME</name>
<keyword evidence="2" id="KW-1185">Reference proteome</keyword>
<protein>
    <submittedName>
        <fullName evidence="1">Uncharacterized protein</fullName>
    </submittedName>
</protein>
<dbReference type="STRING" id="456900.A0A151ICX1"/>
<reference evidence="1 2" key="1">
    <citation type="submission" date="2016-03" db="EMBL/GenBank/DDBJ databases">
        <title>Cyphomyrmex costatus WGS genome.</title>
        <authorList>
            <person name="Nygaard S."/>
            <person name="Hu H."/>
            <person name="Boomsma J."/>
            <person name="Zhang G."/>
        </authorList>
    </citation>
    <scope>NUCLEOTIDE SEQUENCE [LARGE SCALE GENOMIC DNA]</scope>
    <source>
        <strain evidence="1">MS0001</strain>
        <tissue evidence="1">Whole body</tissue>
    </source>
</reference>